<dbReference type="Proteomes" id="UP000254603">
    <property type="component" value="Unassembled WGS sequence"/>
</dbReference>
<dbReference type="InterPro" id="IPR011625">
    <property type="entry name" value="A2M_N_BRD"/>
</dbReference>
<dbReference type="InterPro" id="IPR051802">
    <property type="entry name" value="YfhM-like"/>
</dbReference>
<dbReference type="Pfam" id="PF00207">
    <property type="entry name" value="A2M"/>
    <property type="match status" value="1"/>
</dbReference>
<feature type="domain" description="Alpha-2-macroglobulin bait region" evidence="3">
    <location>
        <begin position="1030"/>
        <end position="1192"/>
    </location>
</feature>
<protein>
    <submittedName>
        <fullName evidence="6">Alpha-2-macroglobulin family N-terminal region</fullName>
    </submittedName>
</protein>
<dbReference type="Pfam" id="PF11974">
    <property type="entry name" value="bMG3"/>
    <property type="match status" value="1"/>
</dbReference>
<dbReference type="SMART" id="SM01359">
    <property type="entry name" value="A2M_N_2"/>
    <property type="match status" value="1"/>
</dbReference>
<evidence type="ECO:0000313" key="6">
    <source>
        <dbReference type="EMBL" id="SUA56903.1"/>
    </source>
</evidence>
<dbReference type="PANTHER" id="PTHR40094">
    <property type="entry name" value="ALPHA-2-MACROGLOBULIN HOMOLOG"/>
    <property type="match status" value="1"/>
</dbReference>
<reference evidence="6 7" key="1">
    <citation type="submission" date="2018-06" db="EMBL/GenBank/DDBJ databases">
        <authorList>
            <consortium name="Pathogen Informatics"/>
            <person name="Doyle S."/>
        </authorList>
    </citation>
    <scope>NUCLEOTIDE SEQUENCE [LARGE SCALE GENOMIC DNA]</scope>
    <source>
        <strain evidence="6 7">NCTC11997</strain>
    </source>
</reference>
<dbReference type="InterPro" id="IPR002890">
    <property type="entry name" value="MG2"/>
</dbReference>
<comment type="similarity">
    <text evidence="1">Belongs to the protease inhibitor I39 (alpha-2-macroglobulin) family. Bacterial alpha-2-macroglobulin subfamily.</text>
</comment>
<dbReference type="STRING" id="1122619.GCA_000373745_00736"/>
<feature type="domain" description="Alpha-2-macroglobulin" evidence="4">
    <location>
        <begin position="1254"/>
        <end position="1344"/>
    </location>
</feature>
<dbReference type="PANTHER" id="PTHR40094:SF1">
    <property type="entry name" value="UBIQUITIN DOMAIN-CONTAINING PROTEIN"/>
    <property type="match status" value="1"/>
</dbReference>
<dbReference type="InterPro" id="IPR041246">
    <property type="entry name" value="Bact_MG10"/>
</dbReference>
<evidence type="ECO:0000256" key="1">
    <source>
        <dbReference type="ARBA" id="ARBA00010556"/>
    </source>
</evidence>
<dbReference type="SMART" id="SM01360">
    <property type="entry name" value="A2M"/>
    <property type="match status" value="1"/>
</dbReference>
<dbReference type="Proteomes" id="UP000594903">
    <property type="component" value="Chromosome"/>
</dbReference>
<dbReference type="EMBL" id="CP065725">
    <property type="protein sequence ID" value="QPT39606.1"/>
    <property type="molecule type" value="Genomic_DNA"/>
</dbReference>
<feature type="signal peptide" evidence="2">
    <location>
        <begin position="1"/>
        <end position="29"/>
    </location>
</feature>
<organism evidence="6 7">
    <name type="scientific">Oligella ureolytica</name>
    <dbReference type="NCBI Taxonomy" id="90244"/>
    <lineage>
        <taxon>Bacteria</taxon>
        <taxon>Pseudomonadati</taxon>
        <taxon>Pseudomonadota</taxon>
        <taxon>Betaproteobacteria</taxon>
        <taxon>Burkholderiales</taxon>
        <taxon>Alcaligenaceae</taxon>
        <taxon>Oligella</taxon>
    </lineage>
</organism>
<dbReference type="RefSeq" id="WP_040608108.1">
    <property type="nucleotide sequence ID" value="NZ_CP065725.1"/>
</dbReference>
<dbReference type="GO" id="GO:0004866">
    <property type="term" value="F:endopeptidase inhibitor activity"/>
    <property type="evidence" value="ECO:0007669"/>
    <property type="project" value="InterPro"/>
</dbReference>
<sequence>MSKRFKSLSCRLSLFAFFGVAMLGGAAGAQPAVTTVVPSDTVAKADFVRIGFDQEVMQLGSEVADPFVVECEGARVEGSGKWPDNRIWQYDFADAIVEPQNCLIRSNPEFSDLNGERLEDSQYTFTTGSLHVRARPWPGSEPINEDQRFILTFNGVVPDEQLEQHGYCAVDGVGERLPLRVLAASEAEPYLDMVWSRDNPDWTKVVHCGRRLPTDAEMSLVLGADLSTEFEHRLGKTARFEYQVRAPFEAQIRCQRLRQGAPCMPLSDIQIGFNALVDTEQLKQLRLRVNGEWRAPDTTGERDGYDSNIANEAVFSGPFPEQAELQLQVAEGFHDDLDRKLANLADVSQPFTLDEFPPLAKFAKQAFGIYELFEEADEAVAVIPVTQRRLARDQQSEANYLNSLSTKNDIEVMRWLTRFSRLDERTVDTTALQDIMTDRGEVRWGNQDTPTVDTRSMSIFSAEQADLQQVKLPQMASMEGGDAQVIGIPLERSGFYVLELSSPTLGGALLADENDLMYVRTTALVTNLAVHIKYSAENFLVWVTRLDTGEPVANATVNISSCQAKLLHSGVTDEQGRLYLSQALESTEACYGSDIGDYFVSASIDQEHPAAQGVEQYSFALSSWTDGIEPWRFNLSNYLYRDSDRGRLVEHSFFDRPLYQRGQLVAMKHYLRALDRYDLALPRSSELPDRIRVTHQGSGDHYDFNVQWLPSPSGGLSATTYWSLPKGAKLGRYGVSYLRQGKEVLQSAQTFRVEEFKVPFLTGSMQLTADGQASSLVAPDSLTVDLQLNYISGGAAGNWNTDVSAMIGDTALRFKQYPDYQFAATLPGEDPLAVEEEPQTDRIFLKQHALALDEQGRGHLVIEDTPSIKNVSRVRVENSFMDPNGELQTIQQSAVLWPADLAIGMQVDSFDQGDVSAHIDLVLLDASGSALANHLVSIRALQTHYFAVRKRLVGGFYSYDSKQQTEELAQVCEGQTDAEGKFSCEVNEQFKGSITFLATAEDKQGRLVSNKQSAYFSGWGWLGSADHDRIDIVADRKSYQPGDTATLQVRMPFQKATALVAIERAGILETQVHELSADDPNIRIEVDSYWYPNVYVSVIAVRGRVTEADTNETRDRINGLIDLNKPSFRYGIAELKIDDPDKQFDLQITLDQDSYQLRETATAKIKGVLQDGTPASRASVALAVVDEALLELAEHNSAHIIDGMRRERGYGVTTATAQSEVVGRRHYGRKAVAAGGAAADFSKQGSTRELFDTLLLWHPSIELDANGEATIPIRLNDSISRFKVIAVGDYGVDRFAEAQAEFSSAKDLQLISGLPTMVREQDRYDLSLTLRNTTDRVLDVVVGGSSRGALNKTLSNQKISLGAKQSQTITWPVDIAAQSTHHVADSLVDDAKEVINWDFFAIEQVTEANEAMALGDRIHVTQKLQPLVPITVRQSTMLQLDGTAATGTLSLGLPDRALALDGQPLGGVTVQLQSSLLGQSDELRQWFASYPYTCYEQLAAIAVGLDDQKAWDNLMLELPQYLDSQGLVKYFPSARIKGDTNLTAHLLSLAVHSQRIGLNFDIPTEYKERMLRGLEASFEGRVNHPYPQELWRWSSRLAALTALAEYGQITSGAALSFYEQHDQWTMSDWINWLIIAKRIEDPAMAQIANEAKANLLTVLSREGQLLVPQSNDLSNTWWNMYSREANLAKLLFVVADDESWSADIPYLLKGLVSLQLDSGHWGTTVANTYAKLAMKHYALTHEVVTPVGQFEAALNHVTSDSEAVESLRAEITAESFVDNDVIKLEPLSWASKEDNQLSLDFVGEGSLWATVSAHAAVPLVEASYAGYQLDRQVLPVVQQIEGQWTQGDVYKVQLTIQANSPMTWVVLNDPIPSGATILGSGLGRDSAILQAQSAQTTTDNQEEGKDSYDDWQRWPSFVERGSDSYKVYYDYLDQGETTLEYTVRLNHSGEFNLPPTRVEALYNPDVYGEWPNSDVFNVFAK</sequence>
<dbReference type="InterPro" id="IPR021868">
    <property type="entry name" value="Alpha_2_Macroglob_MG3"/>
</dbReference>
<evidence type="ECO:0000313" key="5">
    <source>
        <dbReference type="EMBL" id="QPT39606.1"/>
    </source>
</evidence>
<evidence type="ECO:0000256" key="2">
    <source>
        <dbReference type="SAM" id="SignalP"/>
    </source>
</evidence>
<dbReference type="Pfam" id="PF07703">
    <property type="entry name" value="A2M_BRD"/>
    <property type="match status" value="1"/>
</dbReference>
<keyword evidence="8" id="KW-1185">Reference proteome</keyword>
<feature type="chain" id="PRO_5017077497" evidence="2">
    <location>
        <begin position="30"/>
        <end position="1981"/>
    </location>
</feature>
<accession>A0A378XI66</accession>
<dbReference type="EMBL" id="UGSB01000001">
    <property type="protein sequence ID" value="SUA56903.1"/>
    <property type="molecule type" value="Genomic_DNA"/>
</dbReference>
<evidence type="ECO:0000313" key="8">
    <source>
        <dbReference type="Proteomes" id="UP000594903"/>
    </source>
</evidence>
<keyword evidence="2" id="KW-0732">Signal</keyword>
<dbReference type="OrthoDB" id="9767116at2"/>
<dbReference type="InterPro" id="IPR001599">
    <property type="entry name" value="Macroglobln_a2"/>
</dbReference>
<evidence type="ECO:0000259" key="3">
    <source>
        <dbReference type="SMART" id="SM01359"/>
    </source>
</evidence>
<dbReference type="Pfam" id="PF17973">
    <property type="entry name" value="bMG10"/>
    <property type="match status" value="1"/>
</dbReference>
<proteinExistence type="inferred from homology"/>
<gene>
    <name evidence="5" type="ORF">I6G29_10750</name>
    <name evidence="6" type="ORF">NCTC11997_02215</name>
</gene>
<dbReference type="Pfam" id="PF01835">
    <property type="entry name" value="MG2"/>
    <property type="match status" value="1"/>
</dbReference>
<evidence type="ECO:0000259" key="4">
    <source>
        <dbReference type="SMART" id="SM01360"/>
    </source>
</evidence>
<reference evidence="5 8" key="2">
    <citation type="submission" date="2020-12" db="EMBL/GenBank/DDBJ databases">
        <title>FDA dAtabase for Regulatory Grade micrObial Sequences (FDA-ARGOS): Supporting development and validation of Infectious Disease Dx tests.</title>
        <authorList>
            <person name="Sproer C."/>
            <person name="Gronow S."/>
            <person name="Severitt S."/>
            <person name="Schroder I."/>
            <person name="Tallon L."/>
            <person name="Sadzewicz L."/>
            <person name="Zhao X."/>
            <person name="Boylan J."/>
            <person name="Ott S."/>
            <person name="Bowen H."/>
            <person name="Vavikolanu K."/>
            <person name="Mehta A."/>
            <person name="Aluvathingal J."/>
            <person name="Nadendla S."/>
            <person name="Lowell S."/>
            <person name="Myers T."/>
            <person name="Yan Y."/>
            <person name="Sichtig H."/>
        </authorList>
    </citation>
    <scope>NUCLEOTIDE SEQUENCE [LARGE SCALE GENOMIC DNA]</scope>
    <source>
        <strain evidence="5 8">FDAARGOS_872</strain>
    </source>
</reference>
<name>A0A378XI66_9BURK</name>
<evidence type="ECO:0000313" key="7">
    <source>
        <dbReference type="Proteomes" id="UP000254603"/>
    </source>
</evidence>